<dbReference type="HOGENOM" id="CLU_1389022_0_0_7"/>
<dbReference type="Proteomes" id="UP000002139">
    <property type="component" value="Chromosome"/>
</dbReference>
<feature type="signal peptide" evidence="1">
    <location>
        <begin position="1"/>
        <end position="28"/>
    </location>
</feature>
<feature type="domain" description="Peptidase C39-like" evidence="2">
    <location>
        <begin position="50"/>
        <end position="175"/>
    </location>
</feature>
<name>A9ER10_SORC5</name>
<protein>
    <submittedName>
        <fullName evidence="3">Secreted protein</fullName>
    </submittedName>
</protein>
<evidence type="ECO:0000313" key="3">
    <source>
        <dbReference type="EMBL" id="CAN94208.1"/>
    </source>
</evidence>
<dbReference type="Pfam" id="PF13529">
    <property type="entry name" value="Peptidase_C39_2"/>
    <property type="match status" value="1"/>
</dbReference>
<dbReference type="InterPro" id="IPR038765">
    <property type="entry name" value="Papain-like_cys_pep_sf"/>
</dbReference>
<dbReference type="KEGG" id="scl:sce4047"/>
<dbReference type="SUPFAM" id="SSF54001">
    <property type="entry name" value="Cysteine proteinases"/>
    <property type="match status" value="1"/>
</dbReference>
<reference evidence="3 4" key="1">
    <citation type="journal article" date="2007" name="Nat. Biotechnol.">
        <title>Complete genome sequence of the myxobacterium Sorangium cellulosum.</title>
        <authorList>
            <person name="Schneiker S."/>
            <person name="Perlova O."/>
            <person name="Kaiser O."/>
            <person name="Gerth K."/>
            <person name="Alici A."/>
            <person name="Altmeyer M.O."/>
            <person name="Bartels D."/>
            <person name="Bekel T."/>
            <person name="Beyer S."/>
            <person name="Bode E."/>
            <person name="Bode H.B."/>
            <person name="Bolten C.J."/>
            <person name="Choudhuri J.V."/>
            <person name="Doss S."/>
            <person name="Elnakady Y.A."/>
            <person name="Frank B."/>
            <person name="Gaigalat L."/>
            <person name="Goesmann A."/>
            <person name="Groeger C."/>
            <person name="Gross F."/>
            <person name="Jelsbak L."/>
            <person name="Jelsbak L."/>
            <person name="Kalinowski J."/>
            <person name="Kegler C."/>
            <person name="Knauber T."/>
            <person name="Konietzny S."/>
            <person name="Kopp M."/>
            <person name="Krause L."/>
            <person name="Krug D."/>
            <person name="Linke B."/>
            <person name="Mahmud T."/>
            <person name="Martinez-Arias R."/>
            <person name="McHardy A.C."/>
            <person name="Merai M."/>
            <person name="Meyer F."/>
            <person name="Mormann S."/>
            <person name="Munoz-Dorado J."/>
            <person name="Perez J."/>
            <person name="Pradella S."/>
            <person name="Rachid S."/>
            <person name="Raddatz G."/>
            <person name="Rosenau F."/>
            <person name="Rueckert C."/>
            <person name="Sasse F."/>
            <person name="Scharfe M."/>
            <person name="Schuster S.C."/>
            <person name="Suen G."/>
            <person name="Treuner-Lange A."/>
            <person name="Velicer G.J."/>
            <person name="Vorholter F.-J."/>
            <person name="Weissman K.J."/>
            <person name="Welch R.D."/>
            <person name="Wenzel S.C."/>
            <person name="Whitworth D.E."/>
            <person name="Wilhelm S."/>
            <person name="Wittmann C."/>
            <person name="Bloecker H."/>
            <person name="Puehler A."/>
            <person name="Mueller R."/>
        </authorList>
    </citation>
    <scope>NUCLEOTIDE SEQUENCE [LARGE SCALE GENOMIC DNA]</scope>
    <source>
        <strain evidence="4">So ce56</strain>
    </source>
</reference>
<keyword evidence="4" id="KW-1185">Reference proteome</keyword>
<dbReference type="EMBL" id="AM746676">
    <property type="protein sequence ID" value="CAN94208.1"/>
    <property type="molecule type" value="Genomic_DNA"/>
</dbReference>
<accession>A9ER10</accession>
<keyword evidence="1" id="KW-0732">Signal</keyword>
<evidence type="ECO:0000313" key="4">
    <source>
        <dbReference type="Proteomes" id="UP000002139"/>
    </source>
</evidence>
<evidence type="ECO:0000259" key="2">
    <source>
        <dbReference type="Pfam" id="PF13529"/>
    </source>
</evidence>
<dbReference type="AlphaFoldDB" id="A9ER10"/>
<dbReference type="eggNOG" id="ENOG5032XNB">
    <property type="taxonomic scope" value="Bacteria"/>
</dbReference>
<evidence type="ECO:0000256" key="1">
    <source>
        <dbReference type="SAM" id="SignalP"/>
    </source>
</evidence>
<dbReference type="InterPro" id="IPR039564">
    <property type="entry name" value="Peptidase_C39-like"/>
</dbReference>
<gene>
    <name evidence="3" type="ordered locus">sce4047</name>
</gene>
<sequence>MRTNVTTWRLGTMACLAAAGFCPVPTHASLPAPESPHEPEFCQVQPEHRLPVPLSPQEQSKWCWAASGQMVMNFLGATVKQCDEANKQFYRIDCCQSPVPLDCDKAGWPEPDEYDFNYRTTSNVALSWNEVQDEIYCNGRPFAFSWHYLGGGGHMMVAVGYHTVSGQNYLKVNDPSPADTGTGTYWENTYEIFDAQPGHYTHWNDYYAFARRE</sequence>
<proteinExistence type="predicted"/>
<feature type="chain" id="PRO_5002734764" evidence="1">
    <location>
        <begin position="29"/>
        <end position="213"/>
    </location>
</feature>
<organism evidence="3 4">
    <name type="scientific">Sorangium cellulosum (strain So ce56)</name>
    <name type="common">Polyangium cellulosum (strain So ce56)</name>
    <dbReference type="NCBI Taxonomy" id="448385"/>
    <lineage>
        <taxon>Bacteria</taxon>
        <taxon>Pseudomonadati</taxon>
        <taxon>Myxococcota</taxon>
        <taxon>Polyangia</taxon>
        <taxon>Polyangiales</taxon>
        <taxon>Polyangiaceae</taxon>
        <taxon>Sorangium</taxon>
    </lineage>
</organism>